<dbReference type="InterPro" id="IPR027417">
    <property type="entry name" value="P-loop_NTPase"/>
</dbReference>
<dbReference type="GO" id="GO:0002758">
    <property type="term" value="P:innate immune response-activating signaling pathway"/>
    <property type="evidence" value="ECO:0007669"/>
    <property type="project" value="UniProtKB-ARBA"/>
</dbReference>
<dbReference type="GO" id="GO:0043531">
    <property type="term" value="F:ADP binding"/>
    <property type="evidence" value="ECO:0007669"/>
    <property type="project" value="InterPro"/>
</dbReference>
<dbReference type="Gene3D" id="3.80.10.10">
    <property type="entry name" value="Ribonuclease Inhibitor"/>
    <property type="match status" value="1"/>
</dbReference>
<sequence>MAVVTGVLPSVLAKLGDLLVGEYKLQKGVKGEIMFLKAELESMKGALEKLSSKPADQLDIQDKIWAKDLRELSYDIEDSIDTFMVRGKASQSAKLHGIRKFIDRSVGLFRKAKIRHGIATEIREIKSRVVEVHERRRRYDVSLGVDKPTTAAVDPRLFSQYTEIEELVGIVETRDELINIIMEENEVPIQKGKIVTIVGFGGLGKTTLAHAVYDKIRPGFDCCAAVSVSQTPDLKKLFKGILYQLDKKYENINEKPLDEGQLVNELRKFLRRKRYFIVIDDIWAISVWRMIKCALPHSDAGYIIITTTRNSDVAENVGGPYNMKPLSHNNSRKLLYKRIFGNEGKDNNEDVEKCPDAELTEVSERILKKCAGVPLAIITMASLLACKARNKMDWYEVCNCIGTGLENSIDVENMRKILSFSYYNMPSHLRTCLLYCSVFPEDYKIEKHRLIWMWIAEGFIQCEKHGESLFDLGETYFNELISRSMIQPIHGYNNDTIYECRVHDMVLDLICSLSSEGNFVTILNGTDHISPANTIRRLSLQNGKEHHTETLETRRLQQVRSFVVFPSGISLMPVVRSFHFPSAINLIPVFRSFQVLRVLDLQDCDLSQGYGLKYLGNQFHLRYLGLCGTSIAQLPEEIGSLQFLQILDVRRNKLSCLPSTVVQLKHLMCLYTDLSIRVPNGIGSLTRLEEMSELLIDDSNMYILEELGWLSELRVLRIALGEWNDNLVECLGKLQKLRELSVWARGGQTNIGGLDAWVAPRHLFSLSTRWGCWFSTLPAWINPSLVPDLSKLSIAIRVLQQADLDILGRLPALCYLEMQVEHEDLGIPSGFLVGADSFPCLLSCEFRGFVRPVLFQQGAMPRLRTLWSWFSVRGAREIANSYGGLDLGLVNLPSLQKVSVGLDCKGANDEEVKELRAVLRHGTKIHPNRPRLWINRKAVKETGTVGVQEILPLANVSFTSSSTLHAAVTVCDPERFGREQPLDSKTGSRSIHFQINGYRNGGSVKHHHQLSDLLAGEYNLQTGVKGKIQFLQAELRSMKGALEKVSNTPVNQLDIQDKIWAKDLRELSYDIEDSTDTFMAKVHHGIATEIEDIKSRVVEVHKRRRRYEVSHGVDKDATTIVDPRLFSQYAEIKELVGIDETIDELVKILMGDNGVRLQQGKIVSIVGFGGLGKTTLANAVYEKIGALFDCSLLFRCLKLQT</sequence>
<dbReference type="Gene3D" id="1.10.8.430">
    <property type="entry name" value="Helical domain of apoptotic protease-activating factors"/>
    <property type="match status" value="1"/>
</dbReference>
<dbReference type="Proteomes" id="UP000604825">
    <property type="component" value="Unassembled WGS sequence"/>
</dbReference>
<feature type="domain" description="Disease resistance N-terminal" evidence="8">
    <location>
        <begin position="8"/>
        <end position="92"/>
    </location>
</feature>
<dbReference type="InterPro" id="IPR036388">
    <property type="entry name" value="WH-like_DNA-bd_sf"/>
</dbReference>
<dbReference type="Pfam" id="PF00931">
    <property type="entry name" value="NB-ARC"/>
    <property type="match status" value="1"/>
</dbReference>
<keyword evidence="3" id="KW-0677">Repeat</keyword>
<proteinExistence type="inferred from homology"/>
<dbReference type="InterPro" id="IPR058922">
    <property type="entry name" value="WHD_DRP"/>
</dbReference>
<evidence type="ECO:0000313" key="11">
    <source>
        <dbReference type="EMBL" id="CAD6256063.1"/>
    </source>
</evidence>
<dbReference type="Pfam" id="PF23598">
    <property type="entry name" value="LRR_14"/>
    <property type="match status" value="1"/>
</dbReference>
<evidence type="ECO:0000256" key="4">
    <source>
        <dbReference type="ARBA" id="ARBA00022741"/>
    </source>
</evidence>
<feature type="domain" description="Disease resistance R13L4/SHOC-2-like LRR" evidence="10">
    <location>
        <begin position="575"/>
        <end position="932"/>
    </location>
</feature>
<dbReference type="Gene3D" id="3.40.50.300">
    <property type="entry name" value="P-loop containing nucleotide triphosphate hydrolases"/>
    <property type="match status" value="2"/>
</dbReference>
<dbReference type="PRINTS" id="PR00364">
    <property type="entry name" value="DISEASERSIST"/>
</dbReference>
<evidence type="ECO:0000256" key="6">
    <source>
        <dbReference type="ARBA" id="ARBA00023054"/>
    </source>
</evidence>
<keyword evidence="12" id="KW-1185">Reference proteome</keyword>
<keyword evidence="2" id="KW-0433">Leucine-rich repeat</keyword>
<dbReference type="FunFam" id="3.40.50.300:FF:001091">
    <property type="entry name" value="Probable disease resistance protein At1g61300"/>
    <property type="match status" value="1"/>
</dbReference>
<dbReference type="InterPro" id="IPR042197">
    <property type="entry name" value="Apaf_helical"/>
</dbReference>
<dbReference type="OrthoDB" id="667265at2759"/>
<dbReference type="GO" id="GO:0042742">
    <property type="term" value="P:defense response to bacterium"/>
    <property type="evidence" value="ECO:0007669"/>
    <property type="project" value="UniProtKB-ARBA"/>
</dbReference>
<evidence type="ECO:0000256" key="1">
    <source>
        <dbReference type="ARBA" id="ARBA00008894"/>
    </source>
</evidence>
<organism evidence="11 12">
    <name type="scientific">Miscanthus lutarioriparius</name>
    <dbReference type="NCBI Taxonomy" id="422564"/>
    <lineage>
        <taxon>Eukaryota</taxon>
        <taxon>Viridiplantae</taxon>
        <taxon>Streptophyta</taxon>
        <taxon>Embryophyta</taxon>
        <taxon>Tracheophyta</taxon>
        <taxon>Spermatophyta</taxon>
        <taxon>Magnoliopsida</taxon>
        <taxon>Liliopsida</taxon>
        <taxon>Poales</taxon>
        <taxon>Poaceae</taxon>
        <taxon>PACMAD clade</taxon>
        <taxon>Panicoideae</taxon>
        <taxon>Andropogonodae</taxon>
        <taxon>Andropogoneae</taxon>
        <taxon>Saccharinae</taxon>
        <taxon>Miscanthus</taxon>
    </lineage>
</organism>
<protein>
    <submittedName>
        <fullName evidence="11">Uncharacterized protein</fullName>
    </submittedName>
</protein>
<keyword evidence="4" id="KW-0547">Nucleotide-binding</keyword>
<comment type="caution">
    <text evidence="11">The sequence shown here is derived from an EMBL/GenBank/DDBJ whole genome shotgun (WGS) entry which is preliminary data.</text>
</comment>
<dbReference type="PANTHER" id="PTHR19338:SF45">
    <property type="entry name" value="RX N-TERMINAL DOMAIN-CONTAINING PROTEIN"/>
    <property type="match status" value="1"/>
</dbReference>
<accession>A0A811QJ04</accession>
<keyword evidence="6" id="KW-0175">Coiled coil</keyword>
<dbReference type="GO" id="GO:0009626">
    <property type="term" value="P:plant-type hypersensitive response"/>
    <property type="evidence" value="ECO:0007669"/>
    <property type="project" value="UniProtKB-ARBA"/>
</dbReference>
<dbReference type="InterPro" id="IPR002182">
    <property type="entry name" value="NB-ARC"/>
</dbReference>
<feature type="domain" description="Disease resistance protein winged helix" evidence="9">
    <location>
        <begin position="438"/>
        <end position="510"/>
    </location>
</feature>
<dbReference type="Pfam" id="PF23559">
    <property type="entry name" value="WHD_DRP"/>
    <property type="match status" value="1"/>
</dbReference>
<dbReference type="SUPFAM" id="SSF52540">
    <property type="entry name" value="P-loop containing nucleoside triphosphate hydrolases"/>
    <property type="match status" value="2"/>
</dbReference>
<dbReference type="InterPro" id="IPR055414">
    <property type="entry name" value="LRR_R13L4/SHOC2-like"/>
</dbReference>
<evidence type="ECO:0000259" key="9">
    <source>
        <dbReference type="Pfam" id="PF23559"/>
    </source>
</evidence>
<dbReference type="CDD" id="cd14798">
    <property type="entry name" value="RX-CC_like"/>
    <property type="match status" value="2"/>
</dbReference>
<feature type="domain" description="NB-ARC" evidence="7">
    <location>
        <begin position="175"/>
        <end position="341"/>
    </location>
</feature>
<evidence type="ECO:0000256" key="5">
    <source>
        <dbReference type="ARBA" id="ARBA00022821"/>
    </source>
</evidence>
<dbReference type="PANTHER" id="PTHR19338">
    <property type="entry name" value="TRANSLOCASE OF INNER MITOCHONDRIAL MEMBRANE 13 HOMOLOG"/>
    <property type="match status" value="1"/>
</dbReference>
<dbReference type="Pfam" id="PF18052">
    <property type="entry name" value="Rx_N"/>
    <property type="match status" value="2"/>
</dbReference>
<comment type="similarity">
    <text evidence="1">Belongs to the disease resistance NB-LRR family.</text>
</comment>
<dbReference type="InterPro" id="IPR032675">
    <property type="entry name" value="LRR_dom_sf"/>
</dbReference>
<evidence type="ECO:0000259" key="7">
    <source>
        <dbReference type="Pfam" id="PF00931"/>
    </source>
</evidence>
<evidence type="ECO:0000256" key="2">
    <source>
        <dbReference type="ARBA" id="ARBA00022614"/>
    </source>
</evidence>
<name>A0A811QJ04_9POAL</name>
<evidence type="ECO:0000259" key="10">
    <source>
        <dbReference type="Pfam" id="PF23598"/>
    </source>
</evidence>
<feature type="domain" description="Disease resistance N-terminal" evidence="8">
    <location>
        <begin position="1009"/>
        <end position="1085"/>
    </location>
</feature>
<evidence type="ECO:0000259" key="8">
    <source>
        <dbReference type="Pfam" id="PF18052"/>
    </source>
</evidence>
<reference evidence="11" key="1">
    <citation type="submission" date="2020-10" db="EMBL/GenBank/DDBJ databases">
        <authorList>
            <person name="Han B."/>
            <person name="Lu T."/>
            <person name="Zhao Q."/>
            <person name="Huang X."/>
            <person name="Zhao Y."/>
        </authorList>
    </citation>
    <scope>NUCLEOTIDE SEQUENCE</scope>
</reference>
<dbReference type="FunFam" id="1.10.10.10:FF:000322">
    <property type="entry name" value="Probable disease resistance protein At1g63360"/>
    <property type="match status" value="1"/>
</dbReference>
<dbReference type="EMBL" id="CAJGYO010000010">
    <property type="protein sequence ID" value="CAD6256063.1"/>
    <property type="molecule type" value="Genomic_DNA"/>
</dbReference>
<keyword evidence="5" id="KW-0611">Plant defense</keyword>
<dbReference type="InterPro" id="IPR041118">
    <property type="entry name" value="Rx_N"/>
</dbReference>
<dbReference type="AlphaFoldDB" id="A0A811QJ04"/>
<dbReference type="SUPFAM" id="SSF52058">
    <property type="entry name" value="L domain-like"/>
    <property type="match status" value="1"/>
</dbReference>
<evidence type="ECO:0000313" key="12">
    <source>
        <dbReference type="Proteomes" id="UP000604825"/>
    </source>
</evidence>
<evidence type="ECO:0000256" key="3">
    <source>
        <dbReference type="ARBA" id="ARBA00022737"/>
    </source>
</evidence>
<dbReference type="Gene3D" id="1.10.10.10">
    <property type="entry name" value="Winged helix-like DNA-binding domain superfamily/Winged helix DNA-binding domain"/>
    <property type="match status" value="1"/>
</dbReference>
<dbReference type="Gene3D" id="1.20.5.4130">
    <property type="match status" value="2"/>
</dbReference>
<dbReference type="InterPro" id="IPR038005">
    <property type="entry name" value="RX-like_CC"/>
</dbReference>
<gene>
    <name evidence="11" type="ORF">NCGR_LOCUS39588</name>
</gene>